<gene>
    <name evidence="1" type="ORF">HDID_LOCUS2472</name>
</gene>
<evidence type="ECO:0000313" key="3">
    <source>
        <dbReference type="WBParaSite" id="HDID_0000247101-mRNA-1"/>
    </source>
</evidence>
<dbReference type="OrthoDB" id="9986652at2759"/>
<name>A0A0R3SCX0_HYMDI</name>
<dbReference type="WBParaSite" id="HDID_0000247101-mRNA-1">
    <property type="protein sequence ID" value="HDID_0000247101-mRNA-1"/>
    <property type="gene ID" value="HDID_0000247101"/>
</dbReference>
<organism evidence="3">
    <name type="scientific">Hymenolepis diminuta</name>
    <name type="common">Rat tapeworm</name>
    <dbReference type="NCBI Taxonomy" id="6216"/>
    <lineage>
        <taxon>Eukaryota</taxon>
        <taxon>Metazoa</taxon>
        <taxon>Spiralia</taxon>
        <taxon>Lophotrochozoa</taxon>
        <taxon>Platyhelminthes</taxon>
        <taxon>Cestoda</taxon>
        <taxon>Eucestoda</taxon>
        <taxon>Cyclophyllidea</taxon>
        <taxon>Hymenolepididae</taxon>
        <taxon>Hymenolepis</taxon>
    </lineage>
</organism>
<reference evidence="3" key="1">
    <citation type="submission" date="2017-02" db="UniProtKB">
        <authorList>
            <consortium name="WormBaseParasite"/>
        </authorList>
    </citation>
    <scope>IDENTIFICATION</scope>
</reference>
<accession>A0A0R3SCX0</accession>
<dbReference type="Proteomes" id="UP000274504">
    <property type="component" value="Unassembled WGS sequence"/>
</dbReference>
<protein>
    <submittedName>
        <fullName evidence="3">TAXi_C domain-containing protein</fullName>
    </submittedName>
</protein>
<proteinExistence type="predicted"/>
<dbReference type="AlphaFoldDB" id="A0A0R3SCX0"/>
<dbReference type="EMBL" id="UYSG01000610">
    <property type="protein sequence ID" value="VDL19933.1"/>
    <property type="molecule type" value="Genomic_DNA"/>
</dbReference>
<evidence type="ECO:0000313" key="2">
    <source>
        <dbReference type="Proteomes" id="UP000274504"/>
    </source>
</evidence>
<reference evidence="1 2" key="2">
    <citation type="submission" date="2018-11" db="EMBL/GenBank/DDBJ databases">
        <authorList>
            <consortium name="Pathogen Informatics"/>
        </authorList>
    </citation>
    <scope>NUCLEOTIDE SEQUENCE [LARGE SCALE GENOMIC DNA]</scope>
</reference>
<evidence type="ECO:0000313" key="1">
    <source>
        <dbReference type="EMBL" id="VDL19933.1"/>
    </source>
</evidence>
<sequence length="185" mass="20886">MGIDESKLAGPQKLSDQFLPPCSHVSGRPWTLVQTLYNFNDKAMECPYSKPTECTNSFCLSRQNIVNLSKRRGTFSFHKQSKHSKLAEHFEYNHIPAHLSSVQNLHFKSILCTRNGLAIVHLARNLITQFGIVDLHIHKFLGTFGRQSVKYSPDSVAAQISSDSSLCLVRLPWSRSNRVTTLQVC</sequence>